<evidence type="ECO:0000256" key="1">
    <source>
        <dbReference type="SAM" id="MobiDB-lite"/>
    </source>
</evidence>
<gene>
    <name evidence="3" type="ORF">ZOSMA_291G00120</name>
</gene>
<dbReference type="AlphaFoldDB" id="A0A0K9PEI6"/>
<proteinExistence type="predicted"/>
<feature type="region of interest" description="Disordered" evidence="1">
    <location>
        <begin position="42"/>
        <end position="65"/>
    </location>
</feature>
<reference evidence="4" key="1">
    <citation type="journal article" date="2016" name="Nature">
        <title>The genome of the seagrass Zostera marina reveals angiosperm adaptation to the sea.</title>
        <authorList>
            <person name="Olsen J.L."/>
            <person name="Rouze P."/>
            <person name="Verhelst B."/>
            <person name="Lin Y.-C."/>
            <person name="Bayer T."/>
            <person name="Collen J."/>
            <person name="Dattolo E."/>
            <person name="De Paoli E."/>
            <person name="Dittami S."/>
            <person name="Maumus F."/>
            <person name="Michel G."/>
            <person name="Kersting A."/>
            <person name="Lauritano C."/>
            <person name="Lohaus R."/>
            <person name="Toepel M."/>
            <person name="Tonon T."/>
            <person name="Vanneste K."/>
            <person name="Amirebrahimi M."/>
            <person name="Brakel J."/>
            <person name="Bostroem C."/>
            <person name="Chovatia M."/>
            <person name="Grimwood J."/>
            <person name="Jenkins J.W."/>
            <person name="Jueterbock A."/>
            <person name="Mraz A."/>
            <person name="Stam W.T."/>
            <person name="Tice H."/>
            <person name="Bornberg-Bauer E."/>
            <person name="Green P.J."/>
            <person name="Pearson G.A."/>
            <person name="Procaccini G."/>
            <person name="Duarte C.M."/>
            <person name="Schmutz J."/>
            <person name="Reusch T.B.H."/>
            <person name="Van de Peer Y."/>
        </authorList>
    </citation>
    <scope>NUCLEOTIDE SEQUENCE [LARGE SCALE GENOMIC DNA]</scope>
    <source>
        <strain evidence="4">cv. Finnish</strain>
    </source>
</reference>
<evidence type="ECO:0000256" key="2">
    <source>
        <dbReference type="SAM" id="SignalP"/>
    </source>
</evidence>
<evidence type="ECO:0000313" key="4">
    <source>
        <dbReference type="Proteomes" id="UP000036987"/>
    </source>
</evidence>
<sequence length="128" mass="13151">MECSAKIAVVTLALFLSVFVMGLEGRSIKKVQQMEKKYETKVEPQTIPGLFPGSSGNSGSSGLPGSSGFPGFPSILPGAAGSMPIGFRGSLPGGVNFPGIFPGVFGSIPTPDNVHASSSSHEKENKNP</sequence>
<keyword evidence="2" id="KW-0732">Signal</keyword>
<comment type="caution">
    <text evidence="3">The sequence shown here is derived from an EMBL/GenBank/DDBJ whole genome shotgun (WGS) entry which is preliminary data.</text>
</comment>
<dbReference type="EMBL" id="LFYR01000962">
    <property type="protein sequence ID" value="KMZ66620.1"/>
    <property type="molecule type" value="Genomic_DNA"/>
</dbReference>
<protein>
    <submittedName>
        <fullName evidence="3">Uncharacterized protein</fullName>
    </submittedName>
</protein>
<feature type="compositionally biased region" description="Low complexity" evidence="1">
    <location>
        <begin position="48"/>
        <end position="65"/>
    </location>
</feature>
<accession>A0A0K9PEI6</accession>
<keyword evidence="4" id="KW-1185">Reference proteome</keyword>
<evidence type="ECO:0000313" key="3">
    <source>
        <dbReference type="EMBL" id="KMZ66620.1"/>
    </source>
</evidence>
<feature type="chain" id="PRO_5005527515" evidence="2">
    <location>
        <begin position="23"/>
        <end position="128"/>
    </location>
</feature>
<organism evidence="3 4">
    <name type="scientific">Zostera marina</name>
    <name type="common">Eelgrass</name>
    <dbReference type="NCBI Taxonomy" id="29655"/>
    <lineage>
        <taxon>Eukaryota</taxon>
        <taxon>Viridiplantae</taxon>
        <taxon>Streptophyta</taxon>
        <taxon>Embryophyta</taxon>
        <taxon>Tracheophyta</taxon>
        <taxon>Spermatophyta</taxon>
        <taxon>Magnoliopsida</taxon>
        <taxon>Liliopsida</taxon>
        <taxon>Zosteraceae</taxon>
        <taxon>Zostera</taxon>
    </lineage>
</organism>
<dbReference type="Proteomes" id="UP000036987">
    <property type="component" value="Unassembled WGS sequence"/>
</dbReference>
<name>A0A0K9PEI6_ZOSMR</name>
<feature type="signal peptide" evidence="2">
    <location>
        <begin position="1"/>
        <end position="22"/>
    </location>
</feature>